<keyword evidence="4" id="KW-0653">Protein transport</keyword>
<dbReference type="FunCoup" id="G8JUD2">
    <property type="interactions" value="121"/>
</dbReference>
<dbReference type="OMA" id="GIIRAGP"/>
<dbReference type="Gene3D" id="1.20.1310.30">
    <property type="match status" value="1"/>
</dbReference>
<dbReference type="Gene3D" id="1.20.58.1150">
    <property type="match status" value="1"/>
</dbReference>
<evidence type="ECO:0000256" key="4">
    <source>
        <dbReference type="RuleBase" id="RU365026"/>
    </source>
</evidence>
<protein>
    <recommendedName>
        <fullName evidence="4">Exocyst complex protein EXO70</fullName>
    </recommendedName>
</protein>
<dbReference type="EMBL" id="CP002502">
    <property type="protein sequence ID" value="AET40712.1"/>
    <property type="molecule type" value="Genomic_DNA"/>
</dbReference>
<keyword evidence="3 4" id="KW-0268">Exocytosis</keyword>
<evidence type="ECO:0000256" key="1">
    <source>
        <dbReference type="ARBA" id="ARBA00006756"/>
    </source>
</evidence>
<dbReference type="STRING" id="931890.G8JUD2"/>
<keyword evidence="7" id="KW-1185">Reference proteome</keyword>
<dbReference type="PANTHER" id="PTHR12542:SF41">
    <property type="entry name" value="EXOCYST COMPLEX COMPONENT 7"/>
    <property type="match status" value="1"/>
</dbReference>
<sequence>MPVIDVDEADIFVLSNGLQKLNQLTMEINESLSKITSTTSKSSQIFTPILSANTRLTILKRNIESSLDSVSSIKDLASDASKYEIILEQDIREVGLKKFIKVLHKVDDIMDDLKEQSKKTADFRGIVTHLEELVRVGKKNLQIYFANTLNRIQPFDPQVYMTKKVQFPFYTTEDMQELADILNYFSNSERDLTLDIFVKQRGQLVLGSLAFLEPFTKQIMQEKNTPYQKSSSGVNSYTEALVTFLGNESALITELYGKQPEKRAIVLNKVGFPILHNYAKIVKHNIQLTIDDLNNYGLFVFELGENINKVLYVLDGKQFQGFEELIQYEQELRVVAQSLFKDLIQYIGQKAGSMSQLPTDNGVTEATVDIMSRLRKFSEYKTGCLTTICTMTRESWLPKESKNVWTISITPKHAQQLLSCFFSDAIDYLAISLERKAQKILNPNMEPEVGVPNKRIPQMQRIGFFVLTNITLIEQIVQRSEINSVLEEVGAARLVKLKARYVNYFASDWRDLASNLLDQVFVDSTGKISSKDKDQVKEKFRKFNEGFEQLVSNYKTCRITDPSMKKLLKQEIFALVAPMYERFHNRYKDSFKNPRKHIKYTPNELMNVLNSLGR</sequence>
<dbReference type="InterPro" id="IPR004140">
    <property type="entry name" value="Exo70"/>
</dbReference>
<comment type="subcellular location">
    <subcellularLocation>
        <location evidence="4">Bud</location>
    </subcellularLocation>
    <subcellularLocation>
        <location evidence="4">Bud neck</location>
    </subcellularLocation>
</comment>
<accession>G8JUD2</accession>
<dbReference type="GO" id="GO:0000145">
    <property type="term" value="C:exocyst"/>
    <property type="evidence" value="ECO:0007669"/>
    <property type="project" value="EnsemblFungi"/>
</dbReference>
<proteinExistence type="inferred from homology"/>
<gene>
    <name evidence="6" type="ordered locus">Ecym_6336</name>
</gene>
<dbReference type="PANTHER" id="PTHR12542">
    <property type="entry name" value="EXOCYST COMPLEX PROTEIN EXO70"/>
    <property type="match status" value="1"/>
</dbReference>
<dbReference type="RefSeq" id="XP_003647529.1">
    <property type="nucleotide sequence ID" value="XM_003647481.1"/>
</dbReference>
<dbReference type="GO" id="GO:0005935">
    <property type="term" value="C:cellular bud neck"/>
    <property type="evidence" value="ECO:0007669"/>
    <property type="project" value="UniProtKB-SubCell"/>
</dbReference>
<feature type="domain" description="Exocyst complex subunit Exo70 C-terminal" evidence="5">
    <location>
        <begin position="232"/>
        <end position="611"/>
    </location>
</feature>
<dbReference type="InterPro" id="IPR046364">
    <property type="entry name" value="Exo70_C"/>
</dbReference>
<dbReference type="GO" id="GO:0005886">
    <property type="term" value="C:plasma membrane"/>
    <property type="evidence" value="ECO:0007669"/>
    <property type="project" value="EnsemblFungi"/>
</dbReference>
<dbReference type="GO" id="GO:0007266">
    <property type="term" value="P:Rho protein signal transduction"/>
    <property type="evidence" value="ECO:0007669"/>
    <property type="project" value="EnsemblFungi"/>
</dbReference>
<comment type="function">
    <text evidence="4">Involved in the secretory pathway as part of the exocyst complex which tethers secretory vesicles to the sites of exocytosis. Also plays a role in the assembly of the exocyst.</text>
</comment>
<dbReference type="Pfam" id="PF20669">
    <property type="entry name" value="Exo70_N"/>
    <property type="match status" value="1"/>
</dbReference>
<dbReference type="InterPro" id="IPR016159">
    <property type="entry name" value="Cullin_repeat-like_dom_sf"/>
</dbReference>
<dbReference type="SUPFAM" id="SSF74788">
    <property type="entry name" value="Cullin repeat-like"/>
    <property type="match status" value="1"/>
</dbReference>
<dbReference type="GO" id="GO:0005934">
    <property type="term" value="C:cellular bud tip"/>
    <property type="evidence" value="ECO:0007669"/>
    <property type="project" value="EnsemblFungi"/>
</dbReference>
<dbReference type="InParanoid" id="G8JUD2"/>
<evidence type="ECO:0000256" key="2">
    <source>
        <dbReference type="ARBA" id="ARBA00022448"/>
    </source>
</evidence>
<dbReference type="AlphaFoldDB" id="G8JUD2"/>
<evidence type="ECO:0000256" key="3">
    <source>
        <dbReference type="ARBA" id="ARBA00022483"/>
    </source>
</evidence>
<dbReference type="eggNOG" id="KOG2344">
    <property type="taxonomic scope" value="Eukaryota"/>
</dbReference>
<dbReference type="GO" id="GO:0051601">
    <property type="term" value="P:exocyst localization"/>
    <property type="evidence" value="ECO:0007669"/>
    <property type="project" value="EnsemblFungi"/>
</dbReference>
<comment type="similarity">
    <text evidence="1 4">Belongs to the EXO70 family.</text>
</comment>
<evidence type="ECO:0000313" key="7">
    <source>
        <dbReference type="Proteomes" id="UP000006790"/>
    </source>
</evidence>
<dbReference type="Proteomes" id="UP000006790">
    <property type="component" value="Chromosome 6"/>
</dbReference>
<dbReference type="GO" id="GO:0005546">
    <property type="term" value="F:phosphatidylinositol-4,5-bisphosphate binding"/>
    <property type="evidence" value="ECO:0007669"/>
    <property type="project" value="EnsemblFungi"/>
</dbReference>
<evidence type="ECO:0000313" key="6">
    <source>
        <dbReference type="EMBL" id="AET40712.1"/>
    </source>
</evidence>
<dbReference type="Gene3D" id="1.10.357.60">
    <property type="match status" value="1"/>
</dbReference>
<dbReference type="KEGG" id="erc:Ecym_6336"/>
<dbReference type="HOGENOM" id="CLU_010236_4_1_1"/>
<dbReference type="GO" id="GO:0006893">
    <property type="term" value="P:Golgi to plasma membrane transport"/>
    <property type="evidence" value="ECO:0007669"/>
    <property type="project" value="EnsemblFungi"/>
</dbReference>
<dbReference type="GO" id="GO:0001927">
    <property type="term" value="P:exocyst assembly"/>
    <property type="evidence" value="ECO:0007669"/>
    <property type="project" value="EnsemblFungi"/>
</dbReference>
<name>G8JUD2_ERECY</name>
<dbReference type="GO" id="GO:0031267">
    <property type="term" value="F:small GTPase binding"/>
    <property type="evidence" value="ECO:0007669"/>
    <property type="project" value="EnsemblFungi"/>
</dbReference>
<dbReference type="OrthoDB" id="1922221at2759"/>
<organism evidence="6 7">
    <name type="scientific">Eremothecium cymbalariae (strain CBS 270.75 / DBVPG 7215 / KCTC 17166 / NRRL Y-17582)</name>
    <name type="common">Yeast</name>
    <dbReference type="NCBI Taxonomy" id="931890"/>
    <lineage>
        <taxon>Eukaryota</taxon>
        <taxon>Fungi</taxon>
        <taxon>Dikarya</taxon>
        <taxon>Ascomycota</taxon>
        <taxon>Saccharomycotina</taxon>
        <taxon>Saccharomycetes</taxon>
        <taxon>Saccharomycetales</taxon>
        <taxon>Saccharomycetaceae</taxon>
        <taxon>Eremothecium</taxon>
    </lineage>
</organism>
<dbReference type="Pfam" id="PF03081">
    <property type="entry name" value="Exo70_C"/>
    <property type="match status" value="1"/>
</dbReference>
<keyword evidence="2 4" id="KW-0813">Transport</keyword>
<evidence type="ECO:0000259" key="5">
    <source>
        <dbReference type="Pfam" id="PF03081"/>
    </source>
</evidence>
<dbReference type="GeneID" id="11469119"/>
<dbReference type="Gene3D" id="1.20.1280.170">
    <property type="entry name" value="Exocyst complex component Exo70"/>
    <property type="match status" value="1"/>
</dbReference>
<reference evidence="7" key="1">
    <citation type="journal article" date="2012" name="G3 (Bethesda)">
        <title>Pichia sorbitophila, an interspecies yeast hybrid reveals early steps of genome resolution following polyploidization.</title>
        <authorList>
            <person name="Leh Louis V."/>
            <person name="Despons L."/>
            <person name="Friedrich A."/>
            <person name="Martin T."/>
            <person name="Durrens P."/>
            <person name="Casaregola S."/>
            <person name="Neuveglise C."/>
            <person name="Fairhead C."/>
            <person name="Marck C."/>
            <person name="Cruz J.A."/>
            <person name="Straub M.L."/>
            <person name="Kugler V."/>
            <person name="Sacerdot C."/>
            <person name="Uzunov Z."/>
            <person name="Thierry A."/>
            <person name="Weiss S."/>
            <person name="Bleykasten C."/>
            <person name="De Montigny J."/>
            <person name="Jacques N."/>
            <person name="Jung P."/>
            <person name="Lemaire M."/>
            <person name="Mallet S."/>
            <person name="Morel G."/>
            <person name="Richard G.F."/>
            <person name="Sarkar A."/>
            <person name="Savel G."/>
            <person name="Schacherer J."/>
            <person name="Seret M.L."/>
            <person name="Talla E."/>
            <person name="Samson G."/>
            <person name="Jubin C."/>
            <person name="Poulain J."/>
            <person name="Vacherie B."/>
            <person name="Barbe V."/>
            <person name="Pelletier E."/>
            <person name="Sherman D.J."/>
            <person name="Westhof E."/>
            <person name="Weissenbach J."/>
            <person name="Baret P.V."/>
            <person name="Wincker P."/>
            <person name="Gaillardin C."/>
            <person name="Dujon B."/>
            <person name="Souciet J.L."/>
        </authorList>
    </citation>
    <scope>NUCLEOTIDE SEQUENCE [LARGE SCALE GENOMIC DNA]</scope>
    <source>
        <strain evidence="7">CBS 270.75 / DBVPG 7215 / KCTC 17166 / NRRL Y-17582</strain>
    </source>
</reference>
<dbReference type="GO" id="GO:0015031">
    <property type="term" value="P:protein transport"/>
    <property type="evidence" value="ECO:0007669"/>
    <property type="project" value="UniProtKB-KW"/>
</dbReference>
<dbReference type="GO" id="GO:0000131">
    <property type="term" value="C:incipient cellular bud site"/>
    <property type="evidence" value="ECO:0007669"/>
    <property type="project" value="EnsemblFungi"/>
</dbReference>